<feature type="region of interest" description="Disordered" evidence="1">
    <location>
        <begin position="1"/>
        <end position="37"/>
    </location>
</feature>
<sequence>MGLAVEPDPDTVDLNEDDVEPPRVTPPPRDDLVHDPRRGIVDPLLPGRVEEVERRVVVAEVLLGVSVPLGVVLLSDATALAALGHESFLFLPTLVGI</sequence>
<gene>
    <name evidence="2" type="ORF">A2493_02650</name>
</gene>
<dbReference type="Proteomes" id="UP000178349">
    <property type="component" value="Unassembled WGS sequence"/>
</dbReference>
<name>A0A1F6NS59_9BACT</name>
<feature type="compositionally biased region" description="Acidic residues" evidence="1">
    <location>
        <begin position="7"/>
        <end position="19"/>
    </location>
</feature>
<comment type="caution">
    <text evidence="2">The sequence shown here is derived from an EMBL/GenBank/DDBJ whole genome shotgun (WGS) entry which is preliminary data.</text>
</comment>
<dbReference type="EMBL" id="MFQW01000011">
    <property type="protein sequence ID" value="OGH86583.1"/>
    <property type="molecule type" value="Genomic_DNA"/>
</dbReference>
<reference evidence="2 3" key="1">
    <citation type="journal article" date="2016" name="Nat. Commun.">
        <title>Thousands of microbial genomes shed light on interconnected biogeochemical processes in an aquifer system.</title>
        <authorList>
            <person name="Anantharaman K."/>
            <person name="Brown C.T."/>
            <person name="Hug L.A."/>
            <person name="Sharon I."/>
            <person name="Castelle C.J."/>
            <person name="Probst A.J."/>
            <person name="Thomas B.C."/>
            <person name="Singh A."/>
            <person name="Wilkins M.J."/>
            <person name="Karaoz U."/>
            <person name="Brodie E.L."/>
            <person name="Williams K.H."/>
            <person name="Hubbard S.S."/>
            <person name="Banfield J.F."/>
        </authorList>
    </citation>
    <scope>NUCLEOTIDE SEQUENCE [LARGE SCALE GENOMIC DNA]</scope>
</reference>
<proteinExistence type="predicted"/>
<protein>
    <submittedName>
        <fullName evidence="2">Uncharacterized protein</fullName>
    </submittedName>
</protein>
<accession>A0A1F6NS59</accession>
<feature type="compositionally biased region" description="Basic and acidic residues" evidence="1">
    <location>
        <begin position="28"/>
        <end position="37"/>
    </location>
</feature>
<organism evidence="2 3">
    <name type="scientific">Candidatus Magasanikbacteria bacterium RIFOXYC12_FULL_33_11</name>
    <dbReference type="NCBI Taxonomy" id="1798701"/>
    <lineage>
        <taxon>Bacteria</taxon>
        <taxon>Candidatus Magasanikiibacteriota</taxon>
    </lineage>
</organism>
<evidence type="ECO:0000256" key="1">
    <source>
        <dbReference type="SAM" id="MobiDB-lite"/>
    </source>
</evidence>
<dbReference type="AlphaFoldDB" id="A0A1F6NS59"/>
<evidence type="ECO:0000313" key="2">
    <source>
        <dbReference type="EMBL" id="OGH86583.1"/>
    </source>
</evidence>
<evidence type="ECO:0000313" key="3">
    <source>
        <dbReference type="Proteomes" id="UP000178349"/>
    </source>
</evidence>